<dbReference type="SUPFAM" id="SSF52540">
    <property type="entry name" value="P-loop containing nucleoside triphosphate hydrolases"/>
    <property type="match status" value="1"/>
</dbReference>
<dbReference type="GO" id="GO:0005524">
    <property type="term" value="F:ATP binding"/>
    <property type="evidence" value="ECO:0007669"/>
    <property type="project" value="InterPro"/>
</dbReference>
<organism evidence="2 3">
    <name type="scientific">Rotaria sordida</name>
    <dbReference type="NCBI Taxonomy" id="392033"/>
    <lineage>
        <taxon>Eukaryota</taxon>
        <taxon>Metazoa</taxon>
        <taxon>Spiralia</taxon>
        <taxon>Gnathifera</taxon>
        <taxon>Rotifera</taxon>
        <taxon>Eurotatoria</taxon>
        <taxon>Bdelloidea</taxon>
        <taxon>Philodinida</taxon>
        <taxon>Philodinidae</taxon>
        <taxon>Rotaria</taxon>
    </lineage>
</organism>
<dbReference type="InterPro" id="IPR020843">
    <property type="entry name" value="ER"/>
</dbReference>
<comment type="caution">
    <text evidence="2">The sequence shown here is derived from an EMBL/GenBank/DDBJ whole genome shotgun (WGS) entry which is preliminary data.</text>
</comment>
<evidence type="ECO:0000259" key="1">
    <source>
        <dbReference type="PROSITE" id="PS51192"/>
    </source>
</evidence>
<dbReference type="Pfam" id="PF00270">
    <property type="entry name" value="DEAD"/>
    <property type="match status" value="1"/>
</dbReference>
<dbReference type="InterPro" id="IPR027417">
    <property type="entry name" value="P-loop_NTPase"/>
</dbReference>
<dbReference type="InterPro" id="IPR011545">
    <property type="entry name" value="DEAD/DEAH_box_helicase_dom"/>
</dbReference>
<gene>
    <name evidence="2" type="ORF">SEV965_LOCUS36792</name>
</gene>
<dbReference type="Pfam" id="PF00107">
    <property type="entry name" value="ADH_zinc_N"/>
    <property type="match status" value="1"/>
</dbReference>
<dbReference type="SUPFAM" id="SSF50129">
    <property type="entry name" value="GroES-like"/>
    <property type="match status" value="1"/>
</dbReference>
<dbReference type="Gene3D" id="3.40.50.300">
    <property type="entry name" value="P-loop containing nucleotide triphosphate hydrolases"/>
    <property type="match status" value="1"/>
</dbReference>
<dbReference type="Gene3D" id="3.40.50.720">
    <property type="entry name" value="NAD(P)-binding Rossmann-like Domain"/>
    <property type="match status" value="1"/>
</dbReference>
<dbReference type="InterPro" id="IPR047122">
    <property type="entry name" value="Trans-enoyl_RdTase-like"/>
</dbReference>
<dbReference type="GO" id="GO:0003676">
    <property type="term" value="F:nucleic acid binding"/>
    <property type="evidence" value="ECO:0007669"/>
    <property type="project" value="InterPro"/>
</dbReference>
<proteinExistence type="predicted"/>
<evidence type="ECO:0000313" key="3">
    <source>
        <dbReference type="Proteomes" id="UP000663889"/>
    </source>
</evidence>
<dbReference type="SUPFAM" id="SSF51735">
    <property type="entry name" value="NAD(P)-binding Rossmann-fold domains"/>
    <property type="match status" value="1"/>
</dbReference>
<dbReference type="InterPro" id="IPR014001">
    <property type="entry name" value="Helicase_ATP-bd"/>
</dbReference>
<dbReference type="AlphaFoldDB" id="A0A815UF73"/>
<dbReference type="Proteomes" id="UP000663889">
    <property type="component" value="Unassembled WGS sequence"/>
</dbReference>
<dbReference type="PANTHER" id="PTHR45348">
    <property type="entry name" value="HYPOTHETICAL OXIDOREDUCTASE (EUROFUNG)"/>
    <property type="match status" value="1"/>
</dbReference>
<reference evidence="2" key="1">
    <citation type="submission" date="2021-02" db="EMBL/GenBank/DDBJ databases">
        <authorList>
            <person name="Nowell W R."/>
        </authorList>
    </citation>
    <scope>NUCLEOTIDE SEQUENCE</scope>
</reference>
<dbReference type="InterPro" id="IPR011032">
    <property type="entry name" value="GroES-like_sf"/>
</dbReference>
<dbReference type="SMART" id="SM00487">
    <property type="entry name" value="DEXDc"/>
    <property type="match status" value="1"/>
</dbReference>
<sequence>MNLREPLLRGIYGYGLERPSDVQQRALSPCISGYDVIVQAQSGTGKTITSIIAVLQQLNVDCKDCQALILVPTRELAQGIHRVVLTLGEHINVTCHACIGGMNLREDMKHLEAGVQVVVSTPGRTYDMLKRSALRNYKKDERVAGCVHGGLDHEFGIRGAFSEYVVQEASLVFRYPSAMSPEAVVTLPLVSITAALGIFHEMGLPLPPAKIEANFLVWSGSTSVGQCAIQLAKSIGCFVITTASPARHDYLKGLGADVCFDYKDPYVVSKIKQAANDNLAYAFDCISEKEATRQVCAALTASNSQLCTVLPFIASEIPPHIKEHRVLMYTMFGNERNLFGQHYKAKPEDKKFAEKFYKLVSYVLLPEGLLKPNRVTKIPGGLNGVEEGFKRMMENKVVAEKLVYTIAETNGRNDCRWICCRKTCS</sequence>
<feature type="domain" description="Helicase ATP-binding" evidence="1">
    <location>
        <begin position="27"/>
        <end position="212"/>
    </location>
</feature>
<dbReference type="PROSITE" id="PS51192">
    <property type="entry name" value="HELICASE_ATP_BIND_1"/>
    <property type="match status" value="1"/>
</dbReference>
<name>A0A815UF73_9BILA</name>
<dbReference type="CDD" id="cd08249">
    <property type="entry name" value="enoyl_reductase_like"/>
    <property type="match status" value="1"/>
</dbReference>
<dbReference type="PANTHER" id="PTHR45348:SF2">
    <property type="entry name" value="ZINC-TYPE ALCOHOL DEHYDROGENASE-LIKE PROTEIN C2E1P3.01"/>
    <property type="match status" value="1"/>
</dbReference>
<dbReference type="InterPro" id="IPR013149">
    <property type="entry name" value="ADH-like_C"/>
</dbReference>
<dbReference type="EMBL" id="CAJNOU010006965">
    <property type="protein sequence ID" value="CAF1516178.1"/>
    <property type="molecule type" value="Genomic_DNA"/>
</dbReference>
<dbReference type="GO" id="GO:0016651">
    <property type="term" value="F:oxidoreductase activity, acting on NAD(P)H"/>
    <property type="evidence" value="ECO:0007669"/>
    <property type="project" value="InterPro"/>
</dbReference>
<protein>
    <recommendedName>
        <fullName evidence="1">Helicase ATP-binding domain-containing protein</fullName>
    </recommendedName>
</protein>
<dbReference type="SMART" id="SM00829">
    <property type="entry name" value="PKS_ER"/>
    <property type="match status" value="1"/>
</dbReference>
<evidence type="ECO:0000313" key="2">
    <source>
        <dbReference type="EMBL" id="CAF1516178.1"/>
    </source>
</evidence>
<accession>A0A815UF73</accession>
<dbReference type="InterPro" id="IPR036291">
    <property type="entry name" value="NAD(P)-bd_dom_sf"/>
</dbReference>
<dbReference type="Gene3D" id="3.90.180.10">
    <property type="entry name" value="Medium-chain alcohol dehydrogenases, catalytic domain"/>
    <property type="match status" value="1"/>
</dbReference>